<dbReference type="SUPFAM" id="SSF52540">
    <property type="entry name" value="P-loop containing nucleoside triphosphate hydrolases"/>
    <property type="match status" value="1"/>
</dbReference>
<dbReference type="InterPro" id="IPR002543">
    <property type="entry name" value="FtsK_dom"/>
</dbReference>
<dbReference type="InterPro" id="IPR003593">
    <property type="entry name" value="AAA+_ATPase"/>
</dbReference>
<dbReference type="GO" id="GO:0003677">
    <property type="term" value="F:DNA binding"/>
    <property type="evidence" value="ECO:0007669"/>
    <property type="project" value="UniProtKB-KW"/>
</dbReference>
<keyword evidence="9" id="KW-0131">Cell cycle</keyword>
<evidence type="ECO:0000313" key="9">
    <source>
        <dbReference type="EMBL" id="KKW37163.1"/>
    </source>
</evidence>
<comment type="similarity">
    <text evidence="1">Belongs to the FtsK/SpoIIIE/SftA family.</text>
</comment>
<dbReference type="Pfam" id="PF17854">
    <property type="entry name" value="FtsK_alpha"/>
    <property type="match status" value="1"/>
</dbReference>
<feature type="domain" description="FtsK" evidence="8">
    <location>
        <begin position="379"/>
        <end position="612"/>
    </location>
</feature>
<dbReference type="InterPro" id="IPR027417">
    <property type="entry name" value="P-loop_NTPase"/>
</dbReference>
<keyword evidence="9" id="KW-0132">Cell division</keyword>
<dbReference type="Proteomes" id="UP000034290">
    <property type="component" value="Unassembled WGS sequence"/>
</dbReference>
<keyword evidence="2 5" id="KW-0547">Nucleotide-binding</keyword>
<dbReference type="SMART" id="SM00382">
    <property type="entry name" value="AAA"/>
    <property type="match status" value="1"/>
</dbReference>
<evidence type="ECO:0000256" key="5">
    <source>
        <dbReference type="PROSITE-ProRule" id="PRU00289"/>
    </source>
</evidence>
<feature type="transmembrane region" description="Helical" evidence="7">
    <location>
        <begin position="136"/>
        <end position="169"/>
    </location>
</feature>
<name>A0A0G1Y167_9BACT</name>
<comment type="caution">
    <text evidence="9">The sequence shown here is derived from an EMBL/GenBank/DDBJ whole genome shotgun (WGS) entry which is preliminary data.</text>
</comment>
<evidence type="ECO:0000256" key="3">
    <source>
        <dbReference type="ARBA" id="ARBA00022840"/>
    </source>
</evidence>
<evidence type="ECO:0000256" key="4">
    <source>
        <dbReference type="ARBA" id="ARBA00023125"/>
    </source>
</evidence>
<feature type="transmembrane region" description="Helical" evidence="7">
    <location>
        <begin position="106"/>
        <end position="130"/>
    </location>
</feature>
<dbReference type="PANTHER" id="PTHR22683:SF41">
    <property type="entry name" value="DNA TRANSLOCASE FTSK"/>
    <property type="match status" value="1"/>
</dbReference>
<evidence type="ECO:0000256" key="7">
    <source>
        <dbReference type="SAM" id="Phobius"/>
    </source>
</evidence>
<evidence type="ECO:0000313" key="10">
    <source>
        <dbReference type="Proteomes" id="UP000034290"/>
    </source>
</evidence>
<dbReference type="Gene3D" id="1.10.10.10">
    <property type="entry name" value="Winged helix-like DNA-binding domain superfamily/Winged helix DNA-binding domain"/>
    <property type="match status" value="1"/>
</dbReference>
<dbReference type="EMBL" id="LCRM01000002">
    <property type="protein sequence ID" value="KKW37163.1"/>
    <property type="molecule type" value="Genomic_DNA"/>
</dbReference>
<organism evidence="9 10">
    <name type="scientific">Candidatus Giovannonibacteria bacterium GW2011_GWA2_53_7</name>
    <dbReference type="NCBI Taxonomy" id="1618650"/>
    <lineage>
        <taxon>Bacteria</taxon>
        <taxon>Candidatus Giovannoniibacteriota</taxon>
    </lineage>
</organism>
<proteinExistence type="inferred from homology"/>
<evidence type="ECO:0000259" key="8">
    <source>
        <dbReference type="PROSITE" id="PS50901"/>
    </source>
</evidence>
<protein>
    <submittedName>
        <fullName evidence="9">Cell division protein FtsK/SpoIIIE</fullName>
    </submittedName>
</protein>
<feature type="binding site" evidence="5">
    <location>
        <begin position="409"/>
        <end position="416"/>
    </location>
    <ligand>
        <name>ATP</name>
        <dbReference type="ChEBI" id="CHEBI:30616"/>
    </ligand>
</feature>
<dbReference type="GO" id="GO:0051301">
    <property type="term" value="P:cell division"/>
    <property type="evidence" value="ECO:0007669"/>
    <property type="project" value="UniProtKB-KW"/>
</dbReference>
<feature type="region of interest" description="Disordered" evidence="6">
    <location>
        <begin position="746"/>
        <end position="768"/>
    </location>
</feature>
<dbReference type="InterPro" id="IPR050206">
    <property type="entry name" value="FtsK/SpoIIIE/SftA"/>
</dbReference>
<keyword evidence="7" id="KW-0472">Membrane</keyword>
<feature type="region of interest" description="Disordered" evidence="6">
    <location>
        <begin position="1"/>
        <end position="23"/>
    </location>
</feature>
<dbReference type="InterPro" id="IPR036388">
    <property type="entry name" value="WH-like_DNA-bd_sf"/>
</dbReference>
<keyword evidence="4" id="KW-0238">DNA-binding</keyword>
<dbReference type="SMART" id="SM00843">
    <property type="entry name" value="Ftsk_gamma"/>
    <property type="match status" value="1"/>
</dbReference>
<evidence type="ECO:0000256" key="6">
    <source>
        <dbReference type="SAM" id="MobiDB-lite"/>
    </source>
</evidence>
<gene>
    <name evidence="9" type="ORF">UY81_C0002G0021</name>
</gene>
<dbReference type="Pfam" id="PF01580">
    <property type="entry name" value="FtsK_SpoIIIE"/>
    <property type="match status" value="1"/>
</dbReference>
<reference evidence="9 10" key="1">
    <citation type="journal article" date="2015" name="Nature">
        <title>rRNA introns, odd ribosomes, and small enigmatic genomes across a large radiation of phyla.</title>
        <authorList>
            <person name="Brown C.T."/>
            <person name="Hug L.A."/>
            <person name="Thomas B.C."/>
            <person name="Sharon I."/>
            <person name="Castelle C.J."/>
            <person name="Singh A."/>
            <person name="Wilkins M.J."/>
            <person name="Williams K.H."/>
            <person name="Banfield J.F."/>
        </authorList>
    </citation>
    <scope>NUCLEOTIDE SEQUENCE [LARGE SCALE GENOMIC DNA]</scope>
</reference>
<dbReference type="AlphaFoldDB" id="A0A0G1Y167"/>
<dbReference type="PANTHER" id="PTHR22683">
    <property type="entry name" value="SPORULATION PROTEIN RELATED"/>
    <property type="match status" value="1"/>
</dbReference>
<evidence type="ECO:0000256" key="1">
    <source>
        <dbReference type="ARBA" id="ARBA00006474"/>
    </source>
</evidence>
<accession>A0A0G1Y167</accession>
<dbReference type="SUPFAM" id="SSF46785">
    <property type="entry name" value="Winged helix' DNA-binding domain"/>
    <property type="match status" value="1"/>
</dbReference>
<keyword evidence="3 5" id="KW-0067">ATP-binding</keyword>
<evidence type="ECO:0000256" key="2">
    <source>
        <dbReference type="ARBA" id="ARBA00022741"/>
    </source>
</evidence>
<keyword evidence="7" id="KW-0812">Transmembrane</keyword>
<sequence length="768" mass="84498">MARRKQQKRDRKERTSSYTQERYEPTPGAWASLREETRHSIIGITFILLALILLFAAFGHAGSANNIYGSLHFLFGFGYYVIPTLFIILGVNFFRARKSNLTAPSLIAGPFFLMSALGLLSLFDSASGVLGFGGWIGYYIMMPMVFLFAPTLAGILFAAILLVTILFLFDTPLHLGFFRFIGNIFHRESKEGEDELEEEEEPEIVGEIQEEEKISLLAKILPEKKAEEAVPIAPQTGPVGEPKEKAEAILFNLAQHRPFTPPPLALLAGDKGKPSYGDIKANANIIKRTLQNYGIEVEMDEVSVGPSITRYTLKPAEGVRLSKIVALQRELEYALALAPIRIEAPIPGKSLVGIEIPNTVKSTVGLGSLLSDLTWSENVNPLYVPLGKGISGMGQFMNIAKAPHTLVAGATGSGKSVTIHTIITSLLYRNSPEQLRFIMVDPKRVELTLYNGIPHLLTPVITDAKKAILTLKWAAKEMDRRYEILQEEKCRDVQSYHKNVLAPALKKFEKKQEGARSRGEEVEELSEIGKNDEVPELMPYIVIVIDELADIMQAYPRELESAIVRLAQMSRAVGIHLILSTQRPSVNVITGLIKANVPSRIALQVASQIDSRTILDMSGAENLLGAGDMLYLSADMPKPIRLQSAFISENEVKNVVKFLKDNYAGVLGGELNLSANSDAPTTLYDSIPEEALMDAGKEDDDMYEEAKKVIVDSGKASTSFLQRRLGLGYARAARIMDMLEERGVIGPADGAKPRDVLMKNGENQGSGE</sequence>
<dbReference type="GO" id="GO:0005524">
    <property type="term" value="F:ATP binding"/>
    <property type="evidence" value="ECO:0007669"/>
    <property type="project" value="UniProtKB-UniRule"/>
</dbReference>
<feature type="transmembrane region" description="Helical" evidence="7">
    <location>
        <begin position="73"/>
        <end position="94"/>
    </location>
</feature>
<keyword evidence="7" id="KW-1133">Transmembrane helix</keyword>
<dbReference type="Gene3D" id="3.30.980.40">
    <property type="match status" value="1"/>
</dbReference>
<dbReference type="InterPro" id="IPR018541">
    <property type="entry name" value="Ftsk_gamma"/>
</dbReference>
<dbReference type="PROSITE" id="PS50901">
    <property type="entry name" value="FTSK"/>
    <property type="match status" value="1"/>
</dbReference>
<dbReference type="Pfam" id="PF09397">
    <property type="entry name" value="FtsK_gamma"/>
    <property type="match status" value="1"/>
</dbReference>
<dbReference type="Gene3D" id="3.40.50.300">
    <property type="entry name" value="P-loop containing nucleotide triphosphate hydrolases"/>
    <property type="match status" value="1"/>
</dbReference>
<dbReference type="InterPro" id="IPR036390">
    <property type="entry name" value="WH_DNA-bd_sf"/>
</dbReference>
<dbReference type="InterPro" id="IPR041027">
    <property type="entry name" value="FtsK_alpha"/>
</dbReference>
<dbReference type="PATRIC" id="fig|1618650.3.peg.37"/>
<feature type="transmembrane region" description="Helical" evidence="7">
    <location>
        <begin position="41"/>
        <end position="61"/>
    </location>
</feature>